<protein>
    <submittedName>
        <fullName evidence="1">Uncharacterized protein</fullName>
    </submittedName>
</protein>
<proteinExistence type="predicted"/>
<reference evidence="1" key="1">
    <citation type="journal article" date="2019" name="Sci. Rep.">
        <title>Draft genome of Tanacetum cinerariifolium, the natural source of mosquito coil.</title>
        <authorList>
            <person name="Yamashiro T."/>
            <person name="Shiraishi A."/>
            <person name="Satake H."/>
            <person name="Nakayama K."/>
        </authorList>
    </citation>
    <scope>NUCLEOTIDE SEQUENCE</scope>
</reference>
<sequence>VMDVPTILVFADSSKGNFRDAIDIGVPIEEEMSTLRFRMGMAEAENASLHGRSCTLERAEVYYECMEPFKSLMCLWVRNKSIDAIWLERVVTPLIEPAIKGFAAAPAVFKPEHLKVDKTWFKYFGRLCPNEIYRLISMALDSISAFLLSSDRRLERTATFSISMISE</sequence>
<comment type="caution">
    <text evidence="1">The sequence shown here is derived from an EMBL/GenBank/DDBJ whole genome shotgun (WGS) entry which is preliminary data.</text>
</comment>
<gene>
    <name evidence="1" type="ORF">Tci_137348</name>
</gene>
<dbReference type="AlphaFoldDB" id="A0A699GTA2"/>
<organism evidence="1">
    <name type="scientific">Tanacetum cinerariifolium</name>
    <name type="common">Dalmatian daisy</name>
    <name type="synonym">Chrysanthemum cinerariifolium</name>
    <dbReference type="NCBI Taxonomy" id="118510"/>
    <lineage>
        <taxon>Eukaryota</taxon>
        <taxon>Viridiplantae</taxon>
        <taxon>Streptophyta</taxon>
        <taxon>Embryophyta</taxon>
        <taxon>Tracheophyta</taxon>
        <taxon>Spermatophyta</taxon>
        <taxon>Magnoliopsida</taxon>
        <taxon>eudicotyledons</taxon>
        <taxon>Gunneridae</taxon>
        <taxon>Pentapetalae</taxon>
        <taxon>asterids</taxon>
        <taxon>campanulids</taxon>
        <taxon>Asterales</taxon>
        <taxon>Asteraceae</taxon>
        <taxon>Asteroideae</taxon>
        <taxon>Anthemideae</taxon>
        <taxon>Anthemidinae</taxon>
        <taxon>Tanacetum</taxon>
    </lineage>
</organism>
<name>A0A699GTA2_TANCI</name>
<dbReference type="EMBL" id="BKCJ010030007">
    <property type="protein sequence ID" value="GEV65371.1"/>
    <property type="molecule type" value="Genomic_DNA"/>
</dbReference>
<accession>A0A699GTA2</accession>
<evidence type="ECO:0000313" key="1">
    <source>
        <dbReference type="EMBL" id="GEV65371.1"/>
    </source>
</evidence>
<feature type="non-terminal residue" evidence="1">
    <location>
        <position position="1"/>
    </location>
</feature>